<dbReference type="PANTHER" id="PTHR43157">
    <property type="entry name" value="PHOSPHATIDYLINOSITOL-GLYCAN BIOSYNTHESIS CLASS F PROTEIN-RELATED"/>
    <property type="match status" value="1"/>
</dbReference>
<dbReference type="Gene3D" id="3.40.50.720">
    <property type="entry name" value="NAD(P)-binding Rossmann-like Domain"/>
    <property type="match status" value="1"/>
</dbReference>
<organism evidence="3 4">
    <name type="scientific">Rhynchophorus ferrugineus</name>
    <name type="common">Red palm weevil</name>
    <name type="synonym">Curculio ferrugineus</name>
    <dbReference type="NCBI Taxonomy" id="354439"/>
    <lineage>
        <taxon>Eukaryota</taxon>
        <taxon>Metazoa</taxon>
        <taxon>Ecdysozoa</taxon>
        <taxon>Arthropoda</taxon>
        <taxon>Hexapoda</taxon>
        <taxon>Insecta</taxon>
        <taxon>Pterygota</taxon>
        <taxon>Neoptera</taxon>
        <taxon>Endopterygota</taxon>
        <taxon>Coleoptera</taxon>
        <taxon>Polyphaga</taxon>
        <taxon>Cucujiformia</taxon>
        <taxon>Curculionidae</taxon>
        <taxon>Dryophthorinae</taxon>
        <taxon>Rhynchophorus</taxon>
    </lineage>
</organism>
<keyword evidence="1" id="KW-0560">Oxidoreductase</keyword>
<evidence type="ECO:0000313" key="4">
    <source>
        <dbReference type="Proteomes" id="UP000625711"/>
    </source>
</evidence>
<keyword evidence="2" id="KW-0472">Membrane</keyword>
<keyword evidence="2" id="KW-0812">Transmembrane</keyword>
<evidence type="ECO:0000256" key="1">
    <source>
        <dbReference type="ARBA" id="ARBA00023002"/>
    </source>
</evidence>
<comment type="caution">
    <text evidence="3">The sequence shown here is derived from an EMBL/GenBank/DDBJ whole genome shotgun (WGS) entry which is preliminary data.</text>
</comment>
<proteinExistence type="predicted"/>
<accession>A0A834IEJ2</accession>
<dbReference type="GO" id="GO:0016491">
    <property type="term" value="F:oxidoreductase activity"/>
    <property type="evidence" value="ECO:0007669"/>
    <property type="project" value="UniProtKB-KW"/>
</dbReference>
<evidence type="ECO:0000256" key="2">
    <source>
        <dbReference type="SAM" id="Phobius"/>
    </source>
</evidence>
<dbReference type="OrthoDB" id="191139at2759"/>
<name>A0A834IEJ2_RHYFE</name>
<dbReference type="AlphaFoldDB" id="A0A834IEJ2"/>
<dbReference type="EMBL" id="JAACXV010004046">
    <property type="protein sequence ID" value="KAF7277128.1"/>
    <property type="molecule type" value="Genomic_DNA"/>
</dbReference>
<sequence>MAKRGAKVILACRNEKRAKDAMRRIIEETDNKNVSYKIVDLGSLESVREFAKEIISCEDRLDILINNAGMQAPGIRHMTEDGLHPIMAVNYFGPFLLTNLLLGTSYIVHPLKQ</sequence>
<evidence type="ECO:0000313" key="3">
    <source>
        <dbReference type="EMBL" id="KAF7277128.1"/>
    </source>
</evidence>
<dbReference type="PANTHER" id="PTHR43157:SF31">
    <property type="entry name" value="PHOSPHATIDYLINOSITOL-GLYCAN BIOSYNTHESIS CLASS F PROTEIN"/>
    <property type="match status" value="1"/>
</dbReference>
<keyword evidence="4" id="KW-1185">Reference proteome</keyword>
<dbReference type="InterPro" id="IPR002347">
    <property type="entry name" value="SDR_fam"/>
</dbReference>
<protein>
    <submittedName>
        <fullName evidence="3">Uncharacterized protein</fullName>
    </submittedName>
</protein>
<dbReference type="Proteomes" id="UP000625711">
    <property type="component" value="Unassembled WGS sequence"/>
</dbReference>
<gene>
    <name evidence="3" type="ORF">GWI33_009420</name>
</gene>
<dbReference type="SUPFAM" id="SSF51735">
    <property type="entry name" value="NAD(P)-binding Rossmann-fold domains"/>
    <property type="match status" value="1"/>
</dbReference>
<reference evidence="3" key="1">
    <citation type="submission" date="2020-08" db="EMBL/GenBank/DDBJ databases">
        <title>Genome sequencing and assembly of the red palm weevil Rhynchophorus ferrugineus.</title>
        <authorList>
            <person name="Dias G.B."/>
            <person name="Bergman C.M."/>
            <person name="Manee M."/>
        </authorList>
    </citation>
    <scope>NUCLEOTIDE SEQUENCE</scope>
    <source>
        <strain evidence="3">AA-2017</strain>
        <tissue evidence="3">Whole larva</tissue>
    </source>
</reference>
<dbReference type="Pfam" id="PF00106">
    <property type="entry name" value="adh_short"/>
    <property type="match status" value="1"/>
</dbReference>
<feature type="transmembrane region" description="Helical" evidence="2">
    <location>
        <begin position="88"/>
        <end position="108"/>
    </location>
</feature>
<keyword evidence="2" id="KW-1133">Transmembrane helix</keyword>
<dbReference type="InterPro" id="IPR036291">
    <property type="entry name" value="NAD(P)-bd_dom_sf"/>
</dbReference>